<dbReference type="EMBL" id="MU118188">
    <property type="protein sequence ID" value="KAF9643773.1"/>
    <property type="molecule type" value="Genomic_DNA"/>
</dbReference>
<gene>
    <name evidence="1" type="ORF">BDM02DRAFT_3132195</name>
</gene>
<organism evidence="1 2">
    <name type="scientific">Thelephora ganbajun</name>
    <name type="common">Ganba fungus</name>
    <dbReference type="NCBI Taxonomy" id="370292"/>
    <lineage>
        <taxon>Eukaryota</taxon>
        <taxon>Fungi</taxon>
        <taxon>Dikarya</taxon>
        <taxon>Basidiomycota</taxon>
        <taxon>Agaricomycotina</taxon>
        <taxon>Agaricomycetes</taxon>
        <taxon>Thelephorales</taxon>
        <taxon>Thelephoraceae</taxon>
        <taxon>Thelephora</taxon>
    </lineage>
</organism>
<evidence type="ECO:0000313" key="2">
    <source>
        <dbReference type="Proteomes" id="UP000886501"/>
    </source>
</evidence>
<name>A0ACB6Z2U5_THEGA</name>
<sequence>MWLGGNKCKLREMDLNLDLLRNMDMYRFGGAEGEGGRPRCCWRPDSYRSACEKYQGGCGKIKTGADQSQHDARREYCQGLGNQQVKRLLFLDEHGHLTPYNHTPAPPIFPVLSSLSTASQGGASGGEEGVTAGPVEVVSWPTTYTNRYPPTPPSHPSIPPLNSAQPPNYKSGSAKVSLAGLNTVKMLDDNLSLSYHSIHVNHLHQHRHSISMLHPYDWIPPTCSLIIKDSALSLDNGSPVV</sequence>
<accession>A0ACB6Z2U5</accession>
<keyword evidence="2" id="KW-1185">Reference proteome</keyword>
<dbReference type="Proteomes" id="UP000886501">
    <property type="component" value="Unassembled WGS sequence"/>
</dbReference>
<comment type="caution">
    <text evidence="1">The sequence shown here is derived from an EMBL/GenBank/DDBJ whole genome shotgun (WGS) entry which is preliminary data.</text>
</comment>
<evidence type="ECO:0000313" key="1">
    <source>
        <dbReference type="EMBL" id="KAF9643773.1"/>
    </source>
</evidence>
<reference evidence="1" key="2">
    <citation type="journal article" date="2020" name="Nat. Commun.">
        <title>Large-scale genome sequencing of mycorrhizal fungi provides insights into the early evolution of symbiotic traits.</title>
        <authorList>
            <person name="Miyauchi S."/>
            <person name="Kiss E."/>
            <person name="Kuo A."/>
            <person name="Drula E."/>
            <person name="Kohler A."/>
            <person name="Sanchez-Garcia M."/>
            <person name="Morin E."/>
            <person name="Andreopoulos B."/>
            <person name="Barry K.W."/>
            <person name="Bonito G."/>
            <person name="Buee M."/>
            <person name="Carver A."/>
            <person name="Chen C."/>
            <person name="Cichocki N."/>
            <person name="Clum A."/>
            <person name="Culley D."/>
            <person name="Crous P.W."/>
            <person name="Fauchery L."/>
            <person name="Girlanda M."/>
            <person name="Hayes R.D."/>
            <person name="Keri Z."/>
            <person name="LaButti K."/>
            <person name="Lipzen A."/>
            <person name="Lombard V."/>
            <person name="Magnuson J."/>
            <person name="Maillard F."/>
            <person name="Murat C."/>
            <person name="Nolan M."/>
            <person name="Ohm R.A."/>
            <person name="Pangilinan J."/>
            <person name="Pereira M.F."/>
            <person name="Perotto S."/>
            <person name="Peter M."/>
            <person name="Pfister S."/>
            <person name="Riley R."/>
            <person name="Sitrit Y."/>
            <person name="Stielow J.B."/>
            <person name="Szollosi G."/>
            <person name="Zifcakova L."/>
            <person name="Stursova M."/>
            <person name="Spatafora J.W."/>
            <person name="Tedersoo L."/>
            <person name="Vaario L.M."/>
            <person name="Yamada A."/>
            <person name="Yan M."/>
            <person name="Wang P."/>
            <person name="Xu J."/>
            <person name="Bruns T."/>
            <person name="Baldrian P."/>
            <person name="Vilgalys R."/>
            <person name="Dunand C."/>
            <person name="Henrissat B."/>
            <person name="Grigoriev I.V."/>
            <person name="Hibbett D."/>
            <person name="Nagy L.G."/>
            <person name="Martin F.M."/>
        </authorList>
    </citation>
    <scope>NUCLEOTIDE SEQUENCE</scope>
    <source>
        <strain evidence="1">P2</strain>
    </source>
</reference>
<reference evidence="1" key="1">
    <citation type="submission" date="2019-10" db="EMBL/GenBank/DDBJ databases">
        <authorList>
            <consortium name="DOE Joint Genome Institute"/>
            <person name="Kuo A."/>
            <person name="Miyauchi S."/>
            <person name="Kiss E."/>
            <person name="Drula E."/>
            <person name="Kohler A."/>
            <person name="Sanchez-Garcia M."/>
            <person name="Andreopoulos B."/>
            <person name="Barry K.W."/>
            <person name="Bonito G."/>
            <person name="Buee M."/>
            <person name="Carver A."/>
            <person name="Chen C."/>
            <person name="Cichocki N."/>
            <person name="Clum A."/>
            <person name="Culley D."/>
            <person name="Crous P.W."/>
            <person name="Fauchery L."/>
            <person name="Girlanda M."/>
            <person name="Hayes R."/>
            <person name="Keri Z."/>
            <person name="Labutti K."/>
            <person name="Lipzen A."/>
            <person name="Lombard V."/>
            <person name="Magnuson J."/>
            <person name="Maillard F."/>
            <person name="Morin E."/>
            <person name="Murat C."/>
            <person name="Nolan M."/>
            <person name="Ohm R."/>
            <person name="Pangilinan J."/>
            <person name="Pereira M."/>
            <person name="Perotto S."/>
            <person name="Peter M."/>
            <person name="Riley R."/>
            <person name="Sitrit Y."/>
            <person name="Stielow B."/>
            <person name="Szollosi G."/>
            <person name="Zifcakova L."/>
            <person name="Stursova M."/>
            <person name="Spatafora J.W."/>
            <person name="Tedersoo L."/>
            <person name="Vaario L.-M."/>
            <person name="Yamada A."/>
            <person name="Yan M."/>
            <person name="Wang P."/>
            <person name="Xu J."/>
            <person name="Bruns T."/>
            <person name="Baldrian P."/>
            <person name="Vilgalys R."/>
            <person name="Henrissat B."/>
            <person name="Grigoriev I.V."/>
            <person name="Hibbett D."/>
            <person name="Nagy L.G."/>
            <person name="Martin F.M."/>
        </authorList>
    </citation>
    <scope>NUCLEOTIDE SEQUENCE</scope>
    <source>
        <strain evidence="1">P2</strain>
    </source>
</reference>
<proteinExistence type="predicted"/>
<protein>
    <submittedName>
        <fullName evidence="1">Uncharacterized protein</fullName>
    </submittedName>
</protein>